<sequence>MPGTAFTWIPETGDTRTYPHVPNHIASAAQEAYECGNRGRHRAAILLARAVIEATAKDKDITTGNLKDKIDALAAAQLIRPHITEIAHGVRLFGNDMAHGDFVEPVSTQESDLVIELMGEILNEVYQSPAKLAAVQQALAQRTERQEGASALPAPATAPTADAGA</sequence>
<dbReference type="EMBL" id="QXBN01000013">
    <property type="protein sequence ID" value="RIT35672.1"/>
    <property type="molecule type" value="Genomic_DNA"/>
</dbReference>
<dbReference type="InterPro" id="IPR025285">
    <property type="entry name" value="DUF4145"/>
</dbReference>
<evidence type="ECO:0000256" key="1">
    <source>
        <dbReference type="SAM" id="MobiDB-lite"/>
    </source>
</evidence>
<dbReference type="AlphaFoldDB" id="A0ABD7HLT8"/>
<dbReference type="Proteomes" id="UP000284557">
    <property type="component" value="Unassembled WGS sequence"/>
</dbReference>
<protein>
    <submittedName>
        <fullName evidence="3">DUF4145 domain-containing protein</fullName>
    </submittedName>
</protein>
<evidence type="ECO:0000313" key="4">
    <source>
        <dbReference type="Proteomes" id="UP000284557"/>
    </source>
</evidence>
<reference evidence="3 4" key="1">
    <citation type="submission" date="2018-08" db="EMBL/GenBank/DDBJ databases">
        <title>Linezolid Resistance in Mycobacterium abscessus: MIC Distribution and Comprehensive Investigation of Resistance Mechanisms.</title>
        <authorList>
            <person name="Ye M."/>
            <person name="Xu L."/>
            <person name="Zou Y."/>
            <person name="Li B."/>
            <person name="Guo Q."/>
            <person name="Zhang Y."/>
            <person name="Zhan M."/>
            <person name="Xu B."/>
            <person name="Yu F."/>
            <person name="Zhang Z."/>
            <person name="Chu H."/>
        </authorList>
    </citation>
    <scope>NUCLEOTIDE SEQUENCE [LARGE SCALE GENOMIC DNA]</scope>
    <source>
        <strain evidence="3 4">G143</strain>
    </source>
</reference>
<organism evidence="3 4">
    <name type="scientific">Mycobacteroides abscessus</name>
    <dbReference type="NCBI Taxonomy" id="36809"/>
    <lineage>
        <taxon>Bacteria</taxon>
        <taxon>Bacillati</taxon>
        <taxon>Actinomycetota</taxon>
        <taxon>Actinomycetes</taxon>
        <taxon>Mycobacteriales</taxon>
        <taxon>Mycobacteriaceae</taxon>
        <taxon>Mycobacteroides</taxon>
    </lineage>
</organism>
<name>A0ABD7HLT8_9MYCO</name>
<evidence type="ECO:0000313" key="3">
    <source>
        <dbReference type="EMBL" id="RIT35672.1"/>
    </source>
</evidence>
<feature type="region of interest" description="Disordered" evidence="1">
    <location>
        <begin position="143"/>
        <end position="165"/>
    </location>
</feature>
<comment type="caution">
    <text evidence="3">The sequence shown here is derived from an EMBL/GenBank/DDBJ whole genome shotgun (WGS) entry which is preliminary data.</text>
</comment>
<dbReference type="Pfam" id="PF13643">
    <property type="entry name" value="DUF4145"/>
    <property type="match status" value="1"/>
</dbReference>
<accession>A0ABD7HLT8</accession>
<feature type="compositionally biased region" description="Low complexity" evidence="1">
    <location>
        <begin position="148"/>
        <end position="165"/>
    </location>
</feature>
<feature type="domain" description="DUF4145" evidence="2">
    <location>
        <begin position="30"/>
        <end position="118"/>
    </location>
</feature>
<gene>
    <name evidence="3" type="ORF">D2E76_17490</name>
</gene>
<proteinExistence type="predicted"/>
<evidence type="ECO:0000259" key="2">
    <source>
        <dbReference type="Pfam" id="PF13643"/>
    </source>
</evidence>